<evidence type="ECO:0000256" key="3">
    <source>
        <dbReference type="ARBA" id="ARBA00004856"/>
    </source>
</evidence>
<feature type="transmembrane region" description="Helical" evidence="8">
    <location>
        <begin position="6"/>
        <end position="25"/>
    </location>
</feature>
<evidence type="ECO:0000256" key="5">
    <source>
        <dbReference type="ARBA" id="ARBA00022692"/>
    </source>
</evidence>
<feature type="transmembrane region" description="Helical" evidence="8">
    <location>
        <begin position="116"/>
        <end position="135"/>
    </location>
</feature>
<evidence type="ECO:0000256" key="7">
    <source>
        <dbReference type="ARBA" id="ARBA00023136"/>
    </source>
</evidence>
<feature type="transmembrane region" description="Helical" evidence="8">
    <location>
        <begin position="141"/>
        <end position="163"/>
    </location>
</feature>
<feature type="domain" description="Methylamine utilisation protein MauE" evidence="9">
    <location>
        <begin position="6"/>
        <end position="133"/>
    </location>
</feature>
<reference evidence="10 11" key="1">
    <citation type="submission" date="2018-03" db="EMBL/GenBank/DDBJ databases">
        <title>Complete genome sequence and methylome analysis of Pseudomonas mendocina NEB 698.</title>
        <authorList>
            <person name="Morgan R.D."/>
        </authorList>
    </citation>
    <scope>NUCLEOTIDE SEQUENCE [LARGE SCALE GENOMIC DNA]</scope>
    <source>
        <strain evidence="10 11">NEB698</strain>
    </source>
</reference>
<dbReference type="OrthoDB" id="4462029at2"/>
<evidence type="ECO:0000313" key="10">
    <source>
        <dbReference type="EMBL" id="AVO53942.1"/>
    </source>
</evidence>
<organism evidence="10 11">
    <name type="scientific">Ectopseudomonas mendocina</name>
    <name type="common">Pseudomonas mendocina</name>
    <dbReference type="NCBI Taxonomy" id="300"/>
    <lineage>
        <taxon>Bacteria</taxon>
        <taxon>Pseudomonadati</taxon>
        <taxon>Pseudomonadota</taxon>
        <taxon>Gammaproteobacteria</taxon>
        <taxon>Pseudomonadales</taxon>
        <taxon>Pseudomonadaceae</taxon>
        <taxon>Ectopseudomonas</taxon>
    </lineage>
</organism>
<evidence type="ECO:0000313" key="11">
    <source>
        <dbReference type="Proteomes" id="UP000238327"/>
    </source>
</evidence>
<protein>
    <recommendedName>
        <fullName evidence="4">Methylamine utilization protein MauE</fullName>
    </recommendedName>
</protein>
<feature type="transmembrane region" description="Helical" evidence="8">
    <location>
        <begin position="74"/>
        <end position="95"/>
    </location>
</feature>
<evidence type="ECO:0000256" key="4">
    <source>
        <dbReference type="ARBA" id="ARBA00019078"/>
    </source>
</evidence>
<dbReference type="InterPro" id="IPR009908">
    <property type="entry name" value="Methylamine_util_MauE"/>
</dbReference>
<keyword evidence="7 8" id="KW-0472">Membrane</keyword>
<comment type="subcellular location">
    <subcellularLocation>
        <location evidence="2">Membrane</location>
        <topology evidence="2">Multi-pass membrane protein</topology>
    </subcellularLocation>
</comment>
<dbReference type="GO" id="GO:0016020">
    <property type="term" value="C:membrane"/>
    <property type="evidence" value="ECO:0007669"/>
    <property type="project" value="UniProtKB-SubCell"/>
</dbReference>
<dbReference type="EMBL" id="CP027657">
    <property type="protein sequence ID" value="AVO53942.1"/>
    <property type="molecule type" value="Genomic_DNA"/>
</dbReference>
<evidence type="ECO:0000256" key="1">
    <source>
        <dbReference type="ARBA" id="ARBA00003475"/>
    </source>
</evidence>
<proteinExistence type="predicted"/>
<dbReference type="Pfam" id="PF07291">
    <property type="entry name" value="MauE"/>
    <property type="match status" value="1"/>
</dbReference>
<dbReference type="UniPathway" id="UPA00895"/>
<keyword evidence="5 8" id="KW-0812">Transmembrane</keyword>
<sequence>MQPDPIFVIAAALAVAVILASAATHKLRAPARFASQLEDYQLLPQALVRPVARVLPWVEVALAFALLVPAARQVAAFAAAALLTGYALAIAINLWRGRRDIDCGCAGPQQAQPIRPVLLARNAVLVGLALVASLAPLSRGLGVFDGFVVIAASAVALLIYAAADGLMANSPRLLKLIGR</sequence>
<dbReference type="GO" id="GO:0030416">
    <property type="term" value="P:methylamine metabolic process"/>
    <property type="evidence" value="ECO:0007669"/>
    <property type="project" value="InterPro"/>
</dbReference>
<dbReference type="STRING" id="1001585.MDS_4214"/>
<keyword evidence="6 8" id="KW-1133">Transmembrane helix</keyword>
<name>A0A2R3QQF6_ECTME</name>
<evidence type="ECO:0000256" key="2">
    <source>
        <dbReference type="ARBA" id="ARBA00004141"/>
    </source>
</evidence>
<evidence type="ECO:0000259" key="9">
    <source>
        <dbReference type="Pfam" id="PF07291"/>
    </source>
</evidence>
<gene>
    <name evidence="10" type="ORF">C7A17_14610</name>
</gene>
<comment type="function">
    <text evidence="1">May be specifically involved in the processing, transport, and/or maturation of the MADH beta-subunit.</text>
</comment>
<dbReference type="RefSeq" id="WP_106738691.1">
    <property type="nucleotide sequence ID" value="NZ_CP027657.1"/>
</dbReference>
<evidence type="ECO:0000256" key="8">
    <source>
        <dbReference type="SAM" id="Phobius"/>
    </source>
</evidence>
<accession>A0A2R3QQF6</accession>
<evidence type="ECO:0000256" key="6">
    <source>
        <dbReference type="ARBA" id="ARBA00022989"/>
    </source>
</evidence>
<dbReference type="Proteomes" id="UP000238327">
    <property type="component" value="Chromosome"/>
</dbReference>
<dbReference type="AlphaFoldDB" id="A0A2R3QQF6"/>
<comment type="pathway">
    <text evidence="3">One-carbon metabolism; methylamine degradation.</text>
</comment>